<evidence type="ECO:0000313" key="2">
    <source>
        <dbReference type="EMBL" id="KAF9526494.1"/>
    </source>
</evidence>
<name>A0A9P6ECW5_9AGAR</name>
<dbReference type="AlphaFoldDB" id="A0A9P6ECW5"/>
<feature type="region of interest" description="Disordered" evidence="1">
    <location>
        <begin position="295"/>
        <end position="318"/>
    </location>
</feature>
<feature type="region of interest" description="Disordered" evidence="1">
    <location>
        <begin position="440"/>
        <end position="480"/>
    </location>
</feature>
<proteinExistence type="predicted"/>
<protein>
    <submittedName>
        <fullName evidence="2">Uncharacterized protein</fullName>
    </submittedName>
</protein>
<evidence type="ECO:0000256" key="1">
    <source>
        <dbReference type="SAM" id="MobiDB-lite"/>
    </source>
</evidence>
<comment type="caution">
    <text evidence="2">The sequence shown here is derived from an EMBL/GenBank/DDBJ whole genome shotgun (WGS) entry which is preliminary data.</text>
</comment>
<organism evidence="2 3">
    <name type="scientific">Crepidotus variabilis</name>
    <dbReference type="NCBI Taxonomy" id="179855"/>
    <lineage>
        <taxon>Eukaryota</taxon>
        <taxon>Fungi</taxon>
        <taxon>Dikarya</taxon>
        <taxon>Basidiomycota</taxon>
        <taxon>Agaricomycotina</taxon>
        <taxon>Agaricomycetes</taxon>
        <taxon>Agaricomycetidae</taxon>
        <taxon>Agaricales</taxon>
        <taxon>Agaricineae</taxon>
        <taxon>Crepidotaceae</taxon>
        <taxon>Crepidotus</taxon>
    </lineage>
</organism>
<dbReference type="InterPro" id="IPR037847">
    <property type="entry name" value="GRAMDC4"/>
</dbReference>
<sequence>MASATLRVPSPSSRSPTSSSFITPLVDDFARSESMLSQVGEEEEEEIGLTEKELRELYDSEEIERFLHLFSAYVTEVQVPETPPPAPHEANPASATRATANPDIDDEEWTAAEKEARTDDYFPPSEPVEVPKPFVYESLSEEIVCRWLVPFLPPARPPIPPFTLGRLRLALQRLYLIAFPTYLPFFQHLQSLATWEHPMTSSVYCTIFWALWWHSLLLPALVGRIIFCLLQRKIFLYPSLDELHRHRKEVKDADEFGAQVVDRLSATSSNITEMWRLIRMVDRSRKSKLKKLKEKAKEMKDRASSDGKDEATVLEESDDPEEVKDVKAVGLFALDEIADFHERVQNIFIWRRPEASMKYAIVLSGLFLVTLLPPKYLTKITSFTLGFLFWHIVPLLAALSEQDRRRLPAAFAEVPTDAEFAMQLIAERVEKGLDVTLKPTKRSKKNRLSAESLPGDLQTSGSRSAPSLLPDPKKQNLFTKTSSSIGGMMGLAPGKGWPVSDAWPPQHPLIPLALGIAQPEANVDNHTYPCQHTSSPGLITLTSRALFFTPLLSQNAKAMIPLTAVKGVKKTGLFKGINIRWNDPVEPSKEQREDKFHWVGNRDELFARLIAAEGIRWQKV</sequence>
<dbReference type="GO" id="GO:0006915">
    <property type="term" value="P:apoptotic process"/>
    <property type="evidence" value="ECO:0007669"/>
    <property type="project" value="InterPro"/>
</dbReference>
<feature type="compositionally biased region" description="Low complexity" evidence="1">
    <location>
        <begin position="9"/>
        <end position="20"/>
    </location>
</feature>
<feature type="region of interest" description="Disordered" evidence="1">
    <location>
        <begin position="79"/>
        <end position="102"/>
    </location>
</feature>
<feature type="region of interest" description="Disordered" evidence="1">
    <location>
        <begin position="1"/>
        <end position="24"/>
    </location>
</feature>
<dbReference type="Proteomes" id="UP000807306">
    <property type="component" value="Unassembled WGS sequence"/>
</dbReference>
<reference evidence="2" key="1">
    <citation type="submission" date="2020-11" db="EMBL/GenBank/DDBJ databases">
        <authorList>
            <consortium name="DOE Joint Genome Institute"/>
            <person name="Ahrendt S."/>
            <person name="Riley R."/>
            <person name="Andreopoulos W."/>
            <person name="Labutti K."/>
            <person name="Pangilinan J."/>
            <person name="Ruiz-Duenas F.J."/>
            <person name="Barrasa J.M."/>
            <person name="Sanchez-Garcia M."/>
            <person name="Camarero S."/>
            <person name="Miyauchi S."/>
            <person name="Serrano A."/>
            <person name="Linde D."/>
            <person name="Babiker R."/>
            <person name="Drula E."/>
            <person name="Ayuso-Fernandez I."/>
            <person name="Pacheco R."/>
            <person name="Padilla G."/>
            <person name="Ferreira P."/>
            <person name="Barriuso J."/>
            <person name="Kellner H."/>
            <person name="Castanera R."/>
            <person name="Alfaro M."/>
            <person name="Ramirez L."/>
            <person name="Pisabarro A.G."/>
            <person name="Kuo A."/>
            <person name="Tritt A."/>
            <person name="Lipzen A."/>
            <person name="He G."/>
            <person name="Yan M."/>
            <person name="Ng V."/>
            <person name="Cullen D."/>
            <person name="Martin F."/>
            <person name="Rosso M.-N."/>
            <person name="Henrissat B."/>
            <person name="Hibbett D."/>
            <person name="Martinez A.T."/>
            <person name="Grigoriev I.V."/>
        </authorList>
    </citation>
    <scope>NUCLEOTIDE SEQUENCE</scope>
    <source>
        <strain evidence="2">CBS 506.95</strain>
    </source>
</reference>
<keyword evidence="3" id="KW-1185">Reference proteome</keyword>
<feature type="compositionally biased region" description="Basic and acidic residues" evidence="1">
    <location>
        <begin position="295"/>
        <end position="311"/>
    </location>
</feature>
<dbReference type="PANTHER" id="PTHR37402">
    <property type="entry name" value="GRAM DOMAIN-CONTAINING PROTEIN 4"/>
    <property type="match status" value="1"/>
</dbReference>
<dbReference type="EMBL" id="MU157871">
    <property type="protein sequence ID" value="KAF9526494.1"/>
    <property type="molecule type" value="Genomic_DNA"/>
</dbReference>
<accession>A0A9P6ECW5</accession>
<gene>
    <name evidence="2" type="ORF">CPB83DRAFT_896154</name>
</gene>
<evidence type="ECO:0000313" key="3">
    <source>
        <dbReference type="Proteomes" id="UP000807306"/>
    </source>
</evidence>
<dbReference type="OrthoDB" id="1708389at2759"/>
<dbReference type="PANTHER" id="PTHR37402:SF1">
    <property type="entry name" value="GRAM DOMAIN-CONTAINING PROTEIN 4"/>
    <property type="match status" value="1"/>
</dbReference>